<dbReference type="AlphaFoldDB" id="D2QE90"/>
<organism evidence="4 5">
    <name type="scientific">Spirosoma linguale (strain ATCC 33905 / DSM 74 / LMG 10896 / Claus 1)</name>
    <dbReference type="NCBI Taxonomy" id="504472"/>
    <lineage>
        <taxon>Bacteria</taxon>
        <taxon>Pseudomonadati</taxon>
        <taxon>Bacteroidota</taxon>
        <taxon>Cytophagia</taxon>
        <taxon>Cytophagales</taxon>
        <taxon>Cytophagaceae</taxon>
        <taxon>Spirosoma</taxon>
    </lineage>
</organism>
<dbReference type="Proteomes" id="UP000002028">
    <property type="component" value="Chromosome"/>
</dbReference>
<dbReference type="EMBL" id="CP001769">
    <property type="protein sequence ID" value="ADB36445.1"/>
    <property type="molecule type" value="Genomic_DNA"/>
</dbReference>
<evidence type="ECO:0000313" key="4">
    <source>
        <dbReference type="EMBL" id="ADB36445.1"/>
    </source>
</evidence>
<feature type="chain" id="PRO_5003033747" description="Outer membrane protein beta-barrel domain-containing protein" evidence="2">
    <location>
        <begin position="19"/>
        <end position="224"/>
    </location>
</feature>
<evidence type="ECO:0000256" key="1">
    <source>
        <dbReference type="ARBA" id="ARBA00022729"/>
    </source>
</evidence>
<dbReference type="RefSeq" id="WP_012924997.1">
    <property type="nucleotide sequence ID" value="NC_013730.1"/>
</dbReference>
<accession>D2QE90</accession>
<dbReference type="Pfam" id="PF13505">
    <property type="entry name" value="OMP_b-brl"/>
    <property type="match status" value="1"/>
</dbReference>
<dbReference type="SUPFAM" id="SSF56925">
    <property type="entry name" value="OMPA-like"/>
    <property type="match status" value="1"/>
</dbReference>
<dbReference type="HOGENOM" id="CLU_1234378_0_0_10"/>
<reference evidence="4 5" key="1">
    <citation type="journal article" date="2010" name="Stand. Genomic Sci.">
        <title>Complete genome sequence of Spirosoma linguale type strain (1).</title>
        <authorList>
            <person name="Lail K."/>
            <person name="Sikorski J."/>
            <person name="Saunders E."/>
            <person name="Lapidus A."/>
            <person name="Glavina Del Rio T."/>
            <person name="Copeland A."/>
            <person name="Tice H."/>
            <person name="Cheng J.-F."/>
            <person name="Lucas S."/>
            <person name="Nolan M."/>
            <person name="Bruce D."/>
            <person name="Goodwin L."/>
            <person name="Pitluck S."/>
            <person name="Ivanova N."/>
            <person name="Mavromatis K."/>
            <person name="Ovchinnikova G."/>
            <person name="Pati A."/>
            <person name="Chen A."/>
            <person name="Palaniappan K."/>
            <person name="Land M."/>
            <person name="Hauser L."/>
            <person name="Chang Y.-J."/>
            <person name="Jeffries C.D."/>
            <person name="Chain P."/>
            <person name="Brettin T."/>
            <person name="Detter J.C."/>
            <person name="Schuetze A."/>
            <person name="Rohde M."/>
            <person name="Tindall B.J."/>
            <person name="Goeker M."/>
            <person name="Bristow J."/>
            <person name="Eisen J.A."/>
            <person name="Markowitz V."/>
            <person name="Hugenholtz P."/>
            <person name="Kyrpides N.C."/>
            <person name="Klenk H.-P."/>
            <person name="Chen F."/>
        </authorList>
    </citation>
    <scope>NUCLEOTIDE SEQUENCE [LARGE SCALE GENOMIC DNA]</scope>
    <source>
        <strain evidence="5">ATCC 33905 / DSM 74 / LMG 10896 / Claus 1</strain>
    </source>
</reference>
<sequence length="224" mass="23765">MRKFFVTLFVMVSFAVKAQTVASDTAITGTPARPAKSSKIEKPFKVNLGVGFAAPVDKAGTNSFVKPGFVYSVEPQYELSRNLEVGVRVEQAFIRRSEALDGDIYKDTKVKSMLSAVATANYVVKIAGAIRPYVGVGIGGYYTAESSQTNQIQGSSSVVSYPLPAAVNLGGLGRIGIKYGILNIEGTYNLVSDLSVTNAANRLTLTAKNSYFSVKAGLTIGGSR</sequence>
<feature type="domain" description="Outer membrane protein beta-barrel" evidence="3">
    <location>
        <begin position="35"/>
        <end position="190"/>
    </location>
</feature>
<evidence type="ECO:0000313" key="5">
    <source>
        <dbReference type="Proteomes" id="UP000002028"/>
    </source>
</evidence>
<keyword evidence="1 2" id="KW-0732">Signal</keyword>
<dbReference type="Gene3D" id="2.40.160.20">
    <property type="match status" value="1"/>
</dbReference>
<gene>
    <name evidence="4" type="ordered locus">Slin_0381</name>
</gene>
<protein>
    <recommendedName>
        <fullName evidence="3">Outer membrane protein beta-barrel domain-containing protein</fullName>
    </recommendedName>
</protein>
<evidence type="ECO:0000256" key="2">
    <source>
        <dbReference type="SAM" id="SignalP"/>
    </source>
</evidence>
<feature type="signal peptide" evidence="2">
    <location>
        <begin position="1"/>
        <end position="18"/>
    </location>
</feature>
<evidence type="ECO:0000259" key="3">
    <source>
        <dbReference type="Pfam" id="PF13505"/>
    </source>
</evidence>
<dbReference type="InterPro" id="IPR027385">
    <property type="entry name" value="Beta-barrel_OMP"/>
</dbReference>
<dbReference type="KEGG" id="sli:Slin_0381"/>
<name>D2QE90_SPILD</name>
<keyword evidence="5" id="KW-1185">Reference proteome</keyword>
<proteinExistence type="predicted"/>
<dbReference type="InterPro" id="IPR011250">
    <property type="entry name" value="OMP/PagP_B-barrel"/>
</dbReference>